<dbReference type="RefSeq" id="WP_118667132.1">
    <property type="nucleotide sequence ID" value="NZ_CP060636.1"/>
</dbReference>
<dbReference type="AlphaFoldDB" id="A0A7G9GNN6"/>
<evidence type="ECO:0000313" key="1">
    <source>
        <dbReference type="EMBL" id="QNM12418.1"/>
    </source>
</evidence>
<protein>
    <recommendedName>
        <fullName evidence="3">DUF1492 domain-containing protein</fullName>
    </recommendedName>
</protein>
<name>A0A7G9GNN6_9FIRM</name>
<evidence type="ECO:0008006" key="3">
    <source>
        <dbReference type="Google" id="ProtNLM"/>
    </source>
</evidence>
<gene>
    <name evidence="1" type="ORF">H9Q80_00230</name>
</gene>
<dbReference type="Proteomes" id="UP000515856">
    <property type="component" value="Chromosome"/>
</dbReference>
<organism evidence="1 2">
    <name type="scientific">[Eubacterium] hominis</name>
    <dbReference type="NCBI Taxonomy" id="2764325"/>
    <lineage>
        <taxon>Bacteria</taxon>
        <taxon>Bacillati</taxon>
        <taxon>Bacillota</taxon>
        <taxon>Erysipelotrichia</taxon>
        <taxon>Erysipelotrichales</taxon>
        <taxon>Erysipelotrichaceae</taxon>
        <taxon>Amedibacillus</taxon>
    </lineage>
</organism>
<proteinExistence type="predicted"/>
<evidence type="ECO:0000313" key="2">
    <source>
        <dbReference type="Proteomes" id="UP000515856"/>
    </source>
</evidence>
<dbReference type="EMBL" id="CP060636">
    <property type="protein sequence ID" value="QNM12418.1"/>
    <property type="molecule type" value="Genomic_DNA"/>
</dbReference>
<accession>A0A7G9GNN6</accession>
<keyword evidence="2" id="KW-1185">Reference proteome</keyword>
<reference evidence="1 2" key="1">
    <citation type="submission" date="2020-08" db="EMBL/GenBank/DDBJ databases">
        <authorList>
            <person name="Liu C."/>
            <person name="Sun Q."/>
        </authorList>
    </citation>
    <scope>NUCLEOTIDE SEQUENCE [LARGE SCALE GENOMIC DNA]</scope>
    <source>
        <strain evidence="1 2">NSJ-61</strain>
    </source>
</reference>
<sequence>MNAVSISAEVAQDFKRQHVKHELQDYLYYSHKKDWLDDKIARLDHKLNGAIPAVAMGSGGGGSTVSAKDSWIIQAIAEQDELKKELAVIAYHVNLVDDWLEILDEDQHRAVYAYVIVGNCSNAEQHAETLGLRNVKALYRIVEQAISTILEKF</sequence>
<dbReference type="KEGG" id="ehn:H9Q80_00230"/>